<dbReference type="SUPFAM" id="SSF50447">
    <property type="entry name" value="Translation proteins"/>
    <property type="match status" value="1"/>
</dbReference>
<evidence type="ECO:0000256" key="7">
    <source>
        <dbReference type="ARBA" id="ARBA00022723"/>
    </source>
</evidence>
<evidence type="ECO:0000256" key="12">
    <source>
        <dbReference type="ARBA" id="ARBA00022917"/>
    </source>
</evidence>
<dbReference type="InterPro" id="IPR051335">
    <property type="entry name" value="Alanyl-tRNA_Editing_Enzymes"/>
</dbReference>
<dbReference type="Pfam" id="PF02272">
    <property type="entry name" value="DHHA1"/>
    <property type="match status" value="1"/>
</dbReference>
<evidence type="ECO:0000256" key="11">
    <source>
        <dbReference type="ARBA" id="ARBA00022884"/>
    </source>
</evidence>
<evidence type="ECO:0000256" key="6">
    <source>
        <dbReference type="ARBA" id="ARBA00022598"/>
    </source>
</evidence>
<dbReference type="GO" id="GO:0043039">
    <property type="term" value="P:tRNA aminoacylation"/>
    <property type="evidence" value="ECO:0007669"/>
    <property type="project" value="InterPro"/>
</dbReference>
<keyword evidence="9" id="KW-0862">Zinc</keyword>
<dbReference type="PANTHER" id="PTHR43462:SF1">
    <property type="entry name" value="ALANYL-TRNA EDITING PROTEIN AARSD1"/>
    <property type="match status" value="1"/>
</dbReference>
<evidence type="ECO:0000256" key="4">
    <source>
        <dbReference type="ARBA" id="ARBA00017959"/>
    </source>
</evidence>
<dbReference type="GO" id="GO:0005524">
    <property type="term" value="F:ATP binding"/>
    <property type="evidence" value="ECO:0007669"/>
    <property type="project" value="UniProtKB-KW"/>
</dbReference>
<evidence type="ECO:0000256" key="1">
    <source>
        <dbReference type="ARBA" id="ARBA00001947"/>
    </source>
</evidence>
<evidence type="ECO:0000256" key="13">
    <source>
        <dbReference type="ARBA" id="ARBA00023146"/>
    </source>
</evidence>
<comment type="cofactor">
    <cofactor evidence="1">
        <name>Zn(2+)</name>
        <dbReference type="ChEBI" id="CHEBI:29105"/>
    </cofactor>
</comment>
<evidence type="ECO:0000256" key="8">
    <source>
        <dbReference type="ARBA" id="ARBA00022741"/>
    </source>
</evidence>
<gene>
    <name evidence="17" type="ORF">SAMN04515677_103445</name>
</gene>
<dbReference type="GO" id="GO:0006412">
    <property type="term" value="P:translation"/>
    <property type="evidence" value="ECO:0007669"/>
    <property type="project" value="UniProtKB-KW"/>
</dbReference>
<keyword evidence="18" id="KW-1185">Reference proteome</keyword>
<protein>
    <recommendedName>
        <fullName evidence="4">Alanine--tRNA ligase</fullName>
        <ecNumber evidence="3">6.1.1.7</ecNumber>
    </recommendedName>
    <alternativeName>
        <fullName evidence="14">Alanyl-tRNA synthetase</fullName>
    </alternativeName>
</protein>
<dbReference type="EC" id="6.1.1.7" evidence="3"/>
<organism evidence="17 18">
    <name type="scientific">Romboutsia lituseburensis DSM 797</name>
    <dbReference type="NCBI Taxonomy" id="1121325"/>
    <lineage>
        <taxon>Bacteria</taxon>
        <taxon>Bacillati</taxon>
        <taxon>Bacillota</taxon>
        <taxon>Clostridia</taxon>
        <taxon>Peptostreptococcales</taxon>
        <taxon>Peptostreptococcaceae</taxon>
        <taxon>Romboutsia</taxon>
    </lineage>
</organism>
<keyword evidence="5" id="KW-0820">tRNA-binding</keyword>
<dbReference type="AlphaFoldDB" id="A0A1G9N1X4"/>
<dbReference type="GO" id="GO:0004813">
    <property type="term" value="F:alanine-tRNA ligase activity"/>
    <property type="evidence" value="ECO:0007669"/>
    <property type="project" value="UniProtKB-EC"/>
</dbReference>
<feature type="coiled-coil region" evidence="15">
    <location>
        <begin position="264"/>
        <end position="291"/>
    </location>
</feature>
<dbReference type="InterPro" id="IPR003156">
    <property type="entry name" value="DHHA1_dom"/>
</dbReference>
<dbReference type="GO" id="GO:0000049">
    <property type="term" value="F:tRNA binding"/>
    <property type="evidence" value="ECO:0007669"/>
    <property type="project" value="UniProtKB-KW"/>
</dbReference>
<dbReference type="Proteomes" id="UP000199068">
    <property type="component" value="Unassembled WGS sequence"/>
</dbReference>
<dbReference type="GO" id="GO:0002161">
    <property type="term" value="F:aminoacyl-tRNA deacylase activity"/>
    <property type="evidence" value="ECO:0007669"/>
    <property type="project" value="UniProtKB-ARBA"/>
</dbReference>
<dbReference type="STRING" id="1121325.SAMN04515677_103445"/>
<keyword evidence="7" id="KW-0479">Metal-binding</keyword>
<dbReference type="Gene3D" id="3.10.310.40">
    <property type="match status" value="1"/>
</dbReference>
<keyword evidence="10" id="KW-0067">ATP-binding</keyword>
<reference evidence="17 18" key="1">
    <citation type="submission" date="2016-10" db="EMBL/GenBank/DDBJ databases">
        <authorList>
            <person name="de Groot N.N."/>
        </authorList>
    </citation>
    <scope>NUCLEOTIDE SEQUENCE [LARGE SCALE GENOMIC DNA]</scope>
    <source>
        <strain evidence="17 18">DSM 797</strain>
    </source>
</reference>
<sequence>MLIGGIMEKLYYKDQYIKEFTAEIEEILEIDNKFHILLDKTAFFPGGGGQFCDLGKIDVHDVIDTYEKDGKVYHVVEKKPIKIHKVKCFIDWQRREDGMHQHFAQHVLSGCFYTLFKKNTVGFHLGKEVSTVDIETILSAEEIKEAEEYANKIIGENILLETLTPSKKELKKIWIRRDLPDTAEEIRIVKIGDLDSNACCGVHPKSTLDLRMIKIKRWEKSRGATRIEFLAGQRAVDYSAKRDLCLNDICKYLRCGEEEAIKGIKNLHERLEIALGENKKLEEAVSDYEIKEMLANSEKVQNINIVKKVYDNQNSKYALKIANKIVEFENSVALIGIKSEDRVNLIFACNENLSKINMNNLLKDTITLVDGRGGGSSTLAQGGGKNNGNLEVAIDYAIKKIEKCI</sequence>
<evidence type="ECO:0000256" key="2">
    <source>
        <dbReference type="ARBA" id="ARBA00008226"/>
    </source>
</evidence>
<keyword evidence="13 17" id="KW-0030">Aminoacyl-tRNA synthetase</keyword>
<feature type="domain" description="Threonyl/alanyl tRNA synthetase SAD" evidence="16">
    <location>
        <begin position="186"/>
        <end position="228"/>
    </location>
</feature>
<accession>A0A1G9N1X4</accession>
<dbReference type="Pfam" id="PF07973">
    <property type="entry name" value="tRNA_SAD"/>
    <property type="match status" value="1"/>
</dbReference>
<keyword evidence="15" id="KW-0175">Coiled coil</keyword>
<dbReference type="EMBL" id="FNGW01000003">
    <property type="protein sequence ID" value="SDL80508.1"/>
    <property type="molecule type" value="Genomic_DNA"/>
</dbReference>
<keyword evidence="12" id="KW-0648">Protein biosynthesis</keyword>
<dbReference type="GO" id="GO:0046872">
    <property type="term" value="F:metal ion binding"/>
    <property type="evidence" value="ECO:0007669"/>
    <property type="project" value="UniProtKB-KW"/>
</dbReference>
<keyword evidence="11" id="KW-0694">RNA-binding</keyword>
<name>A0A1G9N1X4_9FIRM</name>
<keyword evidence="6" id="KW-0436">Ligase</keyword>
<dbReference type="Gene3D" id="3.30.980.10">
    <property type="entry name" value="Threonyl-trna Synthetase, Chain A, domain 2"/>
    <property type="match status" value="1"/>
</dbReference>
<proteinExistence type="inferred from homology"/>
<comment type="similarity">
    <text evidence="2">Belongs to the class-II aminoacyl-tRNA synthetase family.</text>
</comment>
<evidence type="ECO:0000256" key="14">
    <source>
        <dbReference type="ARBA" id="ARBA00032577"/>
    </source>
</evidence>
<evidence type="ECO:0000259" key="16">
    <source>
        <dbReference type="SMART" id="SM00863"/>
    </source>
</evidence>
<evidence type="ECO:0000256" key="15">
    <source>
        <dbReference type="SAM" id="Coils"/>
    </source>
</evidence>
<dbReference type="PANTHER" id="PTHR43462">
    <property type="entry name" value="ALANYL-TRNA EDITING PROTEIN"/>
    <property type="match status" value="1"/>
</dbReference>
<evidence type="ECO:0000313" key="18">
    <source>
        <dbReference type="Proteomes" id="UP000199068"/>
    </source>
</evidence>
<evidence type="ECO:0000313" key="17">
    <source>
        <dbReference type="EMBL" id="SDL80508.1"/>
    </source>
</evidence>
<dbReference type="InterPro" id="IPR018163">
    <property type="entry name" value="Thr/Ala-tRNA-synth_IIc_edit"/>
</dbReference>
<evidence type="ECO:0000256" key="3">
    <source>
        <dbReference type="ARBA" id="ARBA00013168"/>
    </source>
</evidence>
<dbReference type="Gene3D" id="2.40.30.130">
    <property type="match status" value="1"/>
</dbReference>
<dbReference type="InterPro" id="IPR012947">
    <property type="entry name" value="tRNA_SAD"/>
</dbReference>
<keyword evidence="8" id="KW-0547">Nucleotide-binding</keyword>
<dbReference type="SMART" id="SM00863">
    <property type="entry name" value="tRNA_SAD"/>
    <property type="match status" value="1"/>
</dbReference>
<evidence type="ECO:0000256" key="9">
    <source>
        <dbReference type="ARBA" id="ARBA00022833"/>
    </source>
</evidence>
<dbReference type="InterPro" id="IPR009000">
    <property type="entry name" value="Transl_B-barrel_sf"/>
</dbReference>
<dbReference type="SUPFAM" id="SSF55186">
    <property type="entry name" value="ThrRS/AlaRS common domain"/>
    <property type="match status" value="1"/>
</dbReference>
<evidence type="ECO:0000256" key="5">
    <source>
        <dbReference type="ARBA" id="ARBA00022555"/>
    </source>
</evidence>
<evidence type="ECO:0000256" key="10">
    <source>
        <dbReference type="ARBA" id="ARBA00022840"/>
    </source>
</evidence>
<dbReference type="FunFam" id="3.10.310.40:FF:000001">
    <property type="entry name" value="Alanine--tRNA ligase"/>
    <property type="match status" value="1"/>
</dbReference>